<feature type="transmembrane region" description="Helical" evidence="10">
    <location>
        <begin position="177"/>
        <end position="195"/>
    </location>
</feature>
<name>A0A6J5GWQ7_9BURK</name>
<gene>
    <name evidence="12" type="primary">proP_10</name>
    <name evidence="12" type="ORF">LMG28688_06765</name>
</gene>
<feature type="transmembrane region" description="Helical" evidence="10">
    <location>
        <begin position="101"/>
        <end position="123"/>
    </location>
</feature>
<feature type="transmembrane region" description="Helical" evidence="10">
    <location>
        <begin position="68"/>
        <end position="89"/>
    </location>
</feature>
<evidence type="ECO:0000313" key="12">
    <source>
        <dbReference type="EMBL" id="CAB3808434.1"/>
    </source>
</evidence>
<protein>
    <submittedName>
        <fullName evidence="12">Proline/betaine transporter</fullName>
    </submittedName>
</protein>
<dbReference type="InterPro" id="IPR011701">
    <property type="entry name" value="MFS"/>
</dbReference>
<evidence type="ECO:0000256" key="3">
    <source>
        <dbReference type="ARBA" id="ARBA00022448"/>
    </source>
</evidence>
<dbReference type="Proteomes" id="UP000494119">
    <property type="component" value="Unassembled WGS sequence"/>
</dbReference>
<evidence type="ECO:0000256" key="7">
    <source>
        <dbReference type="ARBA" id="ARBA00022989"/>
    </source>
</evidence>
<dbReference type="AlphaFoldDB" id="A0A6J5GWQ7"/>
<keyword evidence="3" id="KW-0813">Transport</keyword>
<evidence type="ECO:0000256" key="6">
    <source>
        <dbReference type="ARBA" id="ARBA00022847"/>
    </source>
</evidence>
<feature type="transmembrane region" description="Helical" evidence="10">
    <location>
        <begin position="318"/>
        <end position="337"/>
    </location>
</feature>
<keyword evidence="7 10" id="KW-1133">Transmembrane helix</keyword>
<dbReference type="RefSeq" id="WP_175198202.1">
    <property type="nucleotide sequence ID" value="NZ_CADIKL010000058.1"/>
</dbReference>
<reference evidence="12 13" key="1">
    <citation type="submission" date="2020-04" db="EMBL/GenBank/DDBJ databases">
        <authorList>
            <person name="De Canck E."/>
        </authorList>
    </citation>
    <scope>NUCLEOTIDE SEQUENCE [LARGE SCALE GENOMIC DNA]</scope>
    <source>
        <strain evidence="12 13">LMG 28688</strain>
    </source>
</reference>
<feature type="transmembrane region" description="Helical" evidence="10">
    <location>
        <begin position="251"/>
        <end position="273"/>
    </location>
</feature>
<dbReference type="Pfam" id="PF07690">
    <property type="entry name" value="MFS_1"/>
    <property type="match status" value="1"/>
</dbReference>
<keyword evidence="13" id="KW-1185">Reference proteome</keyword>
<evidence type="ECO:0000256" key="10">
    <source>
        <dbReference type="SAM" id="Phobius"/>
    </source>
</evidence>
<organism evidence="12 13">
    <name type="scientific">Paraburkholderia caffeinitolerans</name>
    <dbReference type="NCBI Taxonomy" id="1723730"/>
    <lineage>
        <taxon>Bacteria</taxon>
        <taxon>Pseudomonadati</taxon>
        <taxon>Pseudomonadota</taxon>
        <taxon>Betaproteobacteria</taxon>
        <taxon>Burkholderiales</taxon>
        <taxon>Burkholderiaceae</taxon>
        <taxon>Paraburkholderia</taxon>
    </lineage>
</organism>
<sequence length="440" mass="47179">MSNHRAAPSASPPMASSASASRPLSKPLVITAITVGSGLELYDSVVYNFFATLIGPLYFPVHDRLGQLLLSFAAFGIGYVMRPVGGLVIGAYADRVGRKPAVVLTLWLMAISAALLVLTPTYAQIGVAAPILMTAARLLQGFAIGGEMGPASAMLLEYADDRSRGFYTSWQPFSQGLAAVFAALVALSLANVLPHATLLTWGWRVAFVIGVLVVPVSVMIRSRLDETLVPSKWGDSTAETHWQLVTRHWQALLATVLLMIGLASAVHIVVFYLPNYAAIRLHIPLSQSIWAGLIGSLVLMILSPVSGWLSDRIGRRRVVWWSRIAMLVLIYPAFLAMNNAPTLSTVLIVAAVLAVPMAMTSPATLVLVSEVLPQRLRATGVSVSYYVATVIFGSFSQFFSTLLIHLTGDANAPAFYIIGCGLFSLGGLAMVRETLGRRLS</sequence>
<dbReference type="InterPro" id="IPR020846">
    <property type="entry name" value="MFS_dom"/>
</dbReference>
<evidence type="ECO:0000313" key="13">
    <source>
        <dbReference type="Proteomes" id="UP000494119"/>
    </source>
</evidence>
<dbReference type="InterPro" id="IPR036259">
    <property type="entry name" value="MFS_trans_sf"/>
</dbReference>
<evidence type="ECO:0000256" key="4">
    <source>
        <dbReference type="ARBA" id="ARBA00022475"/>
    </source>
</evidence>
<feature type="domain" description="Major facilitator superfamily (MFS) profile" evidence="11">
    <location>
        <begin position="29"/>
        <end position="440"/>
    </location>
</feature>
<evidence type="ECO:0000256" key="2">
    <source>
        <dbReference type="ARBA" id="ARBA00008240"/>
    </source>
</evidence>
<keyword evidence="6" id="KW-0769">Symport</keyword>
<feature type="transmembrane region" description="Helical" evidence="10">
    <location>
        <begin position="383"/>
        <end position="406"/>
    </location>
</feature>
<proteinExistence type="inferred from homology"/>
<evidence type="ECO:0000256" key="9">
    <source>
        <dbReference type="SAM" id="MobiDB-lite"/>
    </source>
</evidence>
<evidence type="ECO:0000256" key="5">
    <source>
        <dbReference type="ARBA" id="ARBA00022692"/>
    </source>
</evidence>
<feature type="transmembrane region" description="Helical" evidence="10">
    <location>
        <begin position="343"/>
        <end position="371"/>
    </location>
</feature>
<evidence type="ECO:0000259" key="11">
    <source>
        <dbReference type="PROSITE" id="PS50850"/>
    </source>
</evidence>
<keyword evidence="8 10" id="KW-0472">Membrane</keyword>
<keyword evidence="5 10" id="KW-0812">Transmembrane</keyword>
<feature type="region of interest" description="Disordered" evidence="9">
    <location>
        <begin position="1"/>
        <end position="20"/>
    </location>
</feature>
<dbReference type="SUPFAM" id="SSF103473">
    <property type="entry name" value="MFS general substrate transporter"/>
    <property type="match status" value="1"/>
</dbReference>
<comment type="similarity">
    <text evidence="2">Belongs to the major facilitator superfamily. Metabolite:H+ Symporter (MHS) family (TC 2.A.1.6) family.</text>
</comment>
<dbReference type="InterPro" id="IPR005829">
    <property type="entry name" value="Sugar_transporter_CS"/>
</dbReference>
<feature type="transmembrane region" description="Helical" evidence="10">
    <location>
        <begin position="412"/>
        <end position="431"/>
    </location>
</feature>
<feature type="transmembrane region" description="Helical" evidence="10">
    <location>
        <begin position="201"/>
        <end position="220"/>
    </location>
</feature>
<dbReference type="GO" id="GO:0005886">
    <property type="term" value="C:plasma membrane"/>
    <property type="evidence" value="ECO:0007669"/>
    <property type="project" value="UniProtKB-SubCell"/>
</dbReference>
<dbReference type="Gene3D" id="1.20.1250.20">
    <property type="entry name" value="MFS general substrate transporter like domains"/>
    <property type="match status" value="1"/>
</dbReference>
<dbReference type="GO" id="GO:0015293">
    <property type="term" value="F:symporter activity"/>
    <property type="evidence" value="ECO:0007669"/>
    <property type="project" value="UniProtKB-KW"/>
</dbReference>
<feature type="transmembrane region" description="Helical" evidence="10">
    <location>
        <begin position="285"/>
        <end position="306"/>
    </location>
</feature>
<dbReference type="InterPro" id="IPR051084">
    <property type="entry name" value="H+-coupled_symporters"/>
</dbReference>
<dbReference type="PROSITE" id="PS00216">
    <property type="entry name" value="SUGAR_TRANSPORT_1"/>
    <property type="match status" value="2"/>
</dbReference>
<dbReference type="EMBL" id="CADIKL010000058">
    <property type="protein sequence ID" value="CAB3808434.1"/>
    <property type="molecule type" value="Genomic_DNA"/>
</dbReference>
<dbReference type="PROSITE" id="PS50850">
    <property type="entry name" value="MFS"/>
    <property type="match status" value="1"/>
</dbReference>
<dbReference type="PANTHER" id="PTHR43528:SF3">
    <property type="entry name" value="CITRATE-PROTON SYMPORTER"/>
    <property type="match status" value="1"/>
</dbReference>
<comment type="subcellular location">
    <subcellularLocation>
        <location evidence="1">Cell membrane</location>
        <topology evidence="1">Multi-pass membrane protein</topology>
    </subcellularLocation>
</comment>
<evidence type="ECO:0000256" key="8">
    <source>
        <dbReference type="ARBA" id="ARBA00023136"/>
    </source>
</evidence>
<dbReference type="PANTHER" id="PTHR43528">
    <property type="entry name" value="ALPHA-KETOGLUTARATE PERMEASE"/>
    <property type="match status" value="1"/>
</dbReference>
<accession>A0A6J5GWQ7</accession>
<evidence type="ECO:0000256" key="1">
    <source>
        <dbReference type="ARBA" id="ARBA00004651"/>
    </source>
</evidence>
<keyword evidence="4" id="KW-1003">Cell membrane</keyword>